<gene>
    <name evidence="3" type="ORF">ABID08_004982</name>
</gene>
<dbReference type="GO" id="GO:0003677">
    <property type="term" value="F:DNA binding"/>
    <property type="evidence" value="ECO:0007669"/>
    <property type="project" value="UniProtKB-KW"/>
</dbReference>
<comment type="caution">
    <text evidence="3">The sequence shown here is derived from an EMBL/GenBank/DDBJ whole genome shotgun (WGS) entry which is preliminary data.</text>
</comment>
<dbReference type="RefSeq" id="WP_205918976.1">
    <property type="nucleotide sequence ID" value="NZ_CP071605.1"/>
</dbReference>
<organism evidence="3 4">
    <name type="scientific">Rhizobium binae</name>
    <dbReference type="NCBI Taxonomy" id="1138190"/>
    <lineage>
        <taxon>Bacteria</taxon>
        <taxon>Pseudomonadati</taxon>
        <taxon>Pseudomonadota</taxon>
        <taxon>Alphaproteobacteria</taxon>
        <taxon>Hyphomicrobiales</taxon>
        <taxon>Rhizobiaceae</taxon>
        <taxon>Rhizobium/Agrobacterium group</taxon>
        <taxon>Rhizobium</taxon>
    </lineage>
</organism>
<accession>A0ABV2MME9</accession>
<feature type="domain" description="Response regulatory" evidence="2">
    <location>
        <begin position="4"/>
        <end position="114"/>
    </location>
</feature>
<dbReference type="SUPFAM" id="SSF52172">
    <property type="entry name" value="CheY-like"/>
    <property type="match status" value="1"/>
</dbReference>
<dbReference type="Proteomes" id="UP001549077">
    <property type="component" value="Unassembled WGS sequence"/>
</dbReference>
<dbReference type="InterPro" id="IPR011006">
    <property type="entry name" value="CheY-like_superfamily"/>
</dbReference>
<keyword evidence="1" id="KW-0597">Phosphoprotein</keyword>
<sequence length="132" mass="14225">MLERMMIVEDDLLLATDMCDIVSRLGFEVSGTADGFLSAQALAPHSDIALVDINLRDGATGPRIGQYLANEFGIAVVMVTGNPEAIETDLSKVIGMISKPASPAMIETVLTFIRDTREGRRATAPRGMRVFV</sequence>
<dbReference type="GeneID" id="91150944"/>
<feature type="modified residue" description="4-aspartylphosphate" evidence="1">
    <location>
        <position position="52"/>
    </location>
</feature>
<evidence type="ECO:0000313" key="4">
    <source>
        <dbReference type="Proteomes" id="UP001549077"/>
    </source>
</evidence>
<evidence type="ECO:0000313" key="3">
    <source>
        <dbReference type="EMBL" id="MET3757601.1"/>
    </source>
</evidence>
<name>A0ABV2MME9_9HYPH</name>
<dbReference type="Gene3D" id="3.40.50.2300">
    <property type="match status" value="1"/>
</dbReference>
<keyword evidence="4" id="KW-1185">Reference proteome</keyword>
<dbReference type="NCBIfam" id="NF009972">
    <property type="entry name" value="PRK13435.1-3"/>
    <property type="match status" value="1"/>
</dbReference>
<reference evidence="3 4" key="1">
    <citation type="submission" date="2024-06" db="EMBL/GenBank/DDBJ databases">
        <title>Genomic Encyclopedia of Type Strains, Phase IV (KMG-IV): sequencing the most valuable type-strain genomes for metagenomic binning, comparative biology and taxonomic classification.</title>
        <authorList>
            <person name="Goeker M."/>
        </authorList>
    </citation>
    <scope>NUCLEOTIDE SEQUENCE [LARGE SCALE GENOMIC DNA]</scope>
    <source>
        <strain evidence="3 4">DSM 29288</strain>
    </source>
</reference>
<keyword evidence="3" id="KW-0238">DNA-binding</keyword>
<dbReference type="EMBL" id="JBEPMY010000019">
    <property type="protein sequence ID" value="MET3757601.1"/>
    <property type="molecule type" value="Genomic_DNA"/>
</dbReference>
<evidence type="ECO:0000256" key="1">
    <source>
        <dbReference type="PROSITE-ProRule" id="PRU00169"/>
    </source>
</evidence>
<protein>
    <submittedName>
        <fullName evidence="3">DNA-binding response OmpR family regulator</fullName>
    </submittedName>
</protein>
<evidence type="ECO:0000259" key="2">
    <source>
        <dbReference type="PROSITE" id="PS50110"/>
    </source>
</evidence>
<proteinExistence type="predicted"/>
<dbReference type="PROSITE" id="PS50110">
    <property type="entry name" value="RESPONSE_REGULATORY"/>
    <property type="match status" value="1"/>
</dbReference>
<dbReference type="InterPro" id="IPR001789">
    <property type="entry name" value="Sig_transdc_resp-reg_receiver"/>
</dbReference>